<evidence type="ECO:0000256" key="1">
    <source>
        <dbReference type="SAM" id="MobiDB-lite"/>
    </source>
</evidence>
<feature type="region of interest" description="Disordered" evidence="1">
    <location>
        <begin position="517"/>
        <end position="544"/>
    </location>
</feature>
<evidence type="ECO:0000313" key="3">
    <source>
        <dbReference type="Proteomes" id="UP000013827"/>
    </source>
</evidence>
<reference evidence="2" key="2">
    <citation type="submission" date="2024-10" db="UniProtKB">
        <authorList>
            <consortium name="EnsemblProtists"/>
        </authorList>
    </citation>
    <scope>IDENTIFICATION</scope>
</reference>
<name>A0A0D3KPC0_EMIH1</name>
<dbReference type="AlphaFoldDB" id="A0A0D3KPC0"/>
<dbReference type="KEGG" id="ehx:EMIHUDRAFT_109648"/>
<accession>A0A0D3KPC0</accession>
<feature type="region of interest" description="Disordered" evidence="1">
    <location>
        <begin position="243"/>
        <end position="263"/>
    </location>
</feature>
<dbReference type="HOGENOM" id="CLU_597783_0_0_1"/>
<reference evidence="3" key="1">
    <citation type="journal article" date="2013" name="Nature">
        <title>Pan genome of the phytoplankton Emiliania underpins its global distribution.</title>
        <authorList>
            <person name="Read B.A."/>
            <person name="Kegel J."/>
            <person name="Klute M.J."/>
            <person name="Kuo A."/>
            <person name="Lefebvre S.C."/>
            <person name="Maumus F."/>
            <person name="Mayer C."/>
            <person name="Miller J."/>
            <person name="Monier A."/>
            <person name="Salamov A."/>
            <person name="Young J."/>
            <person name="Aguilar M."/>
            <person name="Claverie J.M."/>
            <person name="Frickenhaus S."/>
            <person name="Gonzalez K."/>
            <person name="Herman E.K."/>
            <person name="Lin Y.C."/>
            <person name="Napier J."/>
            <person name="Ogata H."/>
            <person name="Sarno A.F."/>
            <person name="Shmutz J."/>
            <person name="Schroeder D."/>
            <person name="de Vargas C."/>
            <person name="Verret F."/>
            <person name="von Dassow P."/>
            <person name="Valentin K."/>
            <person name="Van de Peer Y."/>
            <person name="Wheeler G."/>
            <person name="Dacks J.B."/>
            <person name="Delwiche C.F."/>
            <person name="Dyhrman S.T."/>
            <person name="Glockner G."/>
            <person name="John U."/>
            <person name="Richards T."/>
            <person name="Worden A.Z."/>
            <person name="Zhang X."/>
            <person name="Grigoriev I.V."/>
            <person name="Allen A.E."/>
            <person name="Bidle K."/>
            <person name="Borodovsky M."/>
            <person name="Bowler C."/>
            <person name="Brownlee C."/>
            <person name="Cock J.M."/>
            <person name="Elias M."/>
            <person name="Gladyshev V.N."/>
            <person name="Groth M."/>
            <person name="Guda C."/>
            <person name="Hadaegh A."/>
            <person name="Iglesias-Rodriguez M.D."/>
            <person name="Jenkins J."/>
            <person name="Jones B.M."/>
            <person name="Lawson T."/>
            <person name="Leese F."/>
            <person name="Lindquist E."/>
            <person name="Lobanov A."/>
            <person name="Lomsadze A."/>
            <person name="Malik S.B."/>
            <person name="Marsh M.E."/>
            <person name="Mackinder L."/>
            <person name="Mock T."/>
            <person name="Mueller-Roeber B."/>
            <person name="Pagarete A."/>
            <person name="Parker M."/>
            <person name="Probert I."/>
            <person name="Quesneville H."/>
            <person name="Raines C."/>
            <person name="Rensing S.A."/>
            <person name="Riano-Pachon D.M."/>
            <person name="Richier S."/>
            <person name="Rokitta S."/>
            <person name="Shiraiwa Y."/>
            <person name="Soanes D.M."/>
            <person name="van der Giezen M."/>
            <person name="Wahlund T.M."/>
            <person name="Williams B."/>
            <person name="Wilson W."/>
            <person name="Wolfe G."/>
            <person name="Wurch L.L."/>
        </authorList>
    </citation>
    <scope>NUCLEOTIDE SEQUENCE</scope>
</reference>
<keyword evidence="3" id="KW-1185">Reference proteome</keyword>
<dbReference type="eggNOG" id="ENOG502SSST">
    <property type="taxonomic scope" value="Eukaryota"/>
</dbReference>
<sequence length="544" mass="58472">MSWPRSSFAAHKLTEVEDSDTTLLHHLTRLQQAYQSRLPPTLAEDENLGFDLNAGRAGAQARLALLFDPKDRKQRLGPETAQAVFRALTGPNAQGACWKGWRQSGFGETQVSGPRAAVVHAEAIVACFERLWGQPAVCEGVPTTILRPPRSAALGAHVDSASLLELYVECRSLALAATRAAGATESLERQWAALHGCQALVHWAGPHCAAAKADGSTCGLARLSVPRFFALLSLLHPDHPHDAAPFAPPKASDRRAAAPDNSDPHGLCVPAADEERAALLPRAASEPSVSRFLARGGPVFAPFFSKAALLALNEVLAALELPAANAAPTRPGAATAAWLQRLESRGKLAELRLVLRAALPPDGPVVPAPMVPAAAAGDARGESCAGGWQYPLCVTWLRGFPHMAREGGLRLTFVPCLLPRPPATAAGLERMETIEAERRRTLRRAQLMQQGEYAAIRADSQLSRPIAGGAVHSHPEQEEQMHRDYDRSAYATVEELQAYDLLTARLNARAVEAMRLEMEGGEDERGREASGQKRGRDAERQISV</sequence>
<dbReference type="Proteomes" id="UP000013827">
    <property type="component" value="Unassembled WGS sequence"/>
</dbReference>
<dbReference type="RefSeq" id="XP_005790034.1">
    <property type="nucleotide sequence ID" value="XM_005789977.1"/>
</dbReference>
<dbReference type="PaxDb" id="2903-EOD37605"/>
<proteinExistence type="predicted"/>
<organism evidence="2 3">
    <name type="scientific">Emiliania huxleyi (strain CCMP1516)</name>
    <dbReference type="NCBI Taxonomy" id="280463"/>
    <lineage>
        <taxon>Eukaryota</taxon>
        <taxon>Haptista</taxon>
        <taxon>Haptophyta</taxon>
        <taxon>Prymnesiophyceae</taxon>
        <taxon>Isochrysidales</taxon>
        <taxon>Noelaerhabdaceae</taxon>
        <taxon>Emiliania</taxon>
    </lineage>
</organism>
<dbReference type="EnsemblProtists" id="EOD37605">
    <property type="protein sequence ID" value="EOD37605"/>
    <property type="gene ID" value="EMIHUDRAFT_109648"/>
</dbReference>
<protein>
    <submittedName>
        <fullName evidence="2">Uncharacterized protein</fullName>
    </submittedName>
</protein>
<dbReference type="GeneID" id="17282873"/>
<evidence type="ECO:0000313" key="2">
    <source>
        <dbReference type="EnsemblProtists" id="EOD37605"/>
    </source>
</evidence>